<dbReference type="GO" id="GO:0042732">
    <property type="term" value="P:D-xylose metabolic process"/>
    <property type="evidence" value="ECO:0007669"/>
    <property type="project" value="InterPro"/>
</dbReference>
<protein>
    <submittedName>
        <fullName evidence="5">UDP-glucuronic acid decarboxylase 1</fullName>
    </submittedName>
</protein>
<organism evidence="5 6">
    <name type="scientific">Portunus trituberculatus</name>
    <name type="common">Swimming crab</name>
    <name type="synonym">Neptunus trituberculatus</name>
    <dbReference type="NCBI Taxonomy" id="210409"/>
    <lineage>
        <taxon>Eukaryota</taxon>
        <taxon>Metazoa</taxon>
        <taxon>Ecdysozoa</taxon>
        <taxon>Arthropoda</taxon>
        <taxon>Crustacea</taxon>
        <taxon>Multicrustacea</taxon>
        <taxon>Malacostraca</taxon>
        <taxon>Eumalacostraca</taxon>
        <taxon>Eucarida</taxon>
        <taxon>Decapoda</taxon>
        <taxon>Pleocyemata</taxon>
        <taxon>Brachyura</taxon>
        <taxon>Eubrachyura</taxon>
        <taxon>Portunoidea</taxon>
        <taxon>Portunidae</taxon>
        <taxon>Portuninae</taxon>
        <taxon>Portunus</taxon>
    </lineage>
</organism>
<keyword evidence="3" id="KW-0520">NAD</keyword>
<dbReference type="OrthoDB" id="331544at2759"/>
<gene>
    <name evidence="5" type="primary">uxs1_0</name>
    <name evidence="5" type="ORF">E2C01_062655</name>
</gene>
<dbReference type="GO" id="GO:0070403">
    <property type="term" value="F:NAD+ binding"/>
    <property type="evidence" value="ECO:0007669"/>
    <property type="project" value="InterPro"/>
</dbReference>
<evidence type="ECO:0000313" key="5">
    <source>
        <dbReference type="EMBL" id="MPC68453.1"/>
    </source>
</evidence>
<dbReference type="EMBL" id="VSRR010027866">
    <property type="protein sequence ID" value="MPC68453.1"/>
    <property type="molecule type" value="Genomic_DNA"/>
</dbReference>
<evidence type="ECO:0000256" key="2">
    <source>
        <dbReference type="ARBA" id="ARBA00022793"/>
    </source>
</evidence>
<comment type="caution">
    <text evidence="5">The sequence shown here is derived from an EMBL/GenBank/DDBJ whole genome shotgun (WGS) entry which is preliminary data.</text>
</comment>
<comment type="cofactor">
    <cofactor evidence="1">
        <name>NAD(+)</name>
        <dbReference type="ChEBI" id="CHEBI:57540"/>
    </cofactor>
</comment>
<accession>A0A5B7HE97</accession>
<name>A0A5B7HE97_PORTR</name>
<dbReference type="InterPro" id="IPR044516">
    <property type="entry name" value="UXS-like"/>
</dbReference>
<dbReference type="PANTHER" id="PTHR43078:SF6">
    <property type="entry name" value="UDP-GLUCURONIC ACID DECARBOXYLASE 1"/>
    <property type="match status" value="1"/>
</dbReference>
<evidence type="ECO:0000256" key="4">
    <source>
        <dbReference type="ARBA" id="ARBA00023239"/>
    </source>
</evidence>
<dbReference type="Gene3D" id="3.40.50.720">
    <property type="entry name" value="NAD(P)-binding Rossmann-like Domain"/>
    <property type="match status" value="1"/>
</dbReference>
<evidence type="ECO:0000256" key="1">
    <source>
        <dbReference type="ARBA" id="ARBA00001911"/>
    </source>
</evidence>
<keyword evidence="6" id="KW-1185">Reference proteome</keyword>
<sequence>MLRLLKLRCNRFLGSCVIQHLSPQIYGSGKQTRSFQYVSDLVDGLIKLLNSNYSMPVNLGNPDEHTIEGQCCMPVTEDKLGIYVTDDAYVGQS</sequence>
<dbReference type="SUPFAM" id="SSF51735">
    <property type="entry name" value="NAD(P)-binding Rossmann-fold domains"/>
    <property type="match status" value="1"/>
</dbReference>
<dbReference type="PANTHER" id="PTHR43078">
    <property type="entry name" value="UDP-GLUCURONIC ACID DECARBOXYLASE-RELATED"/>
    <property type="match status" value="1"/>
</dbReference>
<dbReference type="GO" id="GO:0048040">
    <property type="term" value="F:UDP-glucuronate decarboxylase activity"/>
    <property type="evidence" value="ECO:0007669"/>
    <property type="project" value="TreeGrafter"/>
</dbReference>
<proteinExistence type="predicted"/>
<keyword evidence="2" id="KW-0210">Decarboxylase</keyword>
<dbReference type="AlphaFoldDB" id="A0A5B7HE97"/>
<keyword evidence="4" id="KW-0456">Lyase</keyword>
<evidence type="ECO:0000256" key="3">
    <source>
        <dbReference type="ARBA" id="ARBA00023027"/>
    </source>
</evidence>
<reference evidence="5 6" key="1">
    <citation type="submission" date="2019-05" db="EMBL/GenBank/DDBJ databases">
        <title>Another draft genome of Portunus trituberculatus and its Hox gene families provides insights of decapod evolution.</title>
        <authorList>
            <person name="Jeong J.-H."/>
            <person name="Song I."/>
            <person name="Kim S."/>
            <person name="Choi T."/>
            <person name="Kim D."/>
            <person name="Ryu S."/>
            <person name="Kim W."/>
        </authorList>
    </citation>
    <scope>NUCLEOTIDE SEQUENCE [LARGE SCALE GENOMIC DNA]</scope>
    <source>
        <tissue evidence="5">Muscle</tissue>
    </source>
</reference>
<dbReference type="InterPro" id="IPR036291">
    <property type="entry name" value="NAD(P)-bd_dom_sf"/>
</dbReference>
<dbReference type="Proteomes" id="UP000324222">
    <property type="component" value="Unassembled WGS sequence"/>
</dbReference>
<dbReference type="GO" id="GO:0005737">
    <property type="term" value="C:cytoplasm"/>
    <property type="evidence" value="ECO:0007669"/>
    <property type="project" value="TreeGrafter"/>
</dbReference>
<evidence type="ECO:0000313" key="6">
    <source>
        <dbReference type="Proteomes" id="UP000324222"/>
    </source>
</evidence>